<sequence length="202" mass="23208">MNQKQLELLRKFSSHPIPEETKTPNAFEESKSHRVPLGLNDTVQNLPKTMLNKCCMQKIKLQSKTTGSAENQAAVDNLEIGIYTPLSLNLMQNSVAMLDEEDAAEKWHKTFHGDHSIGLSEFFRKDRRPDLVNKQRNSDLSSYEGANNSFLFRTVRAFGTQSFRHIRLVADIHIDRNCCFISRKQRLYILLCELLLEKSLAL</sequence>
<reference evidence="1" key="2">
    <citation type="submission" date="2011-02" db="EMBL/GenBank/DDBJ databases">
        <authorList>
            <person name="MacLean D."/>
        </authorList>
    </citation>
    <scope>NUCLEOTIDE SEQUENCE</scope>
</reference>
<dbReference type="EMBL" id="FR824097">
    <property type="protein sequence ID" value="CCA18564.1"/>
    <property type="molecule type" value="Genomic_DNA"/>
</dbReference>
<evidence type="ECO:0000313" key="1">
    <source>
        <dbReference type="EMBL" id="CCA18564.1"/>
    </source>
</evidence>
<name>F0WBN7_9STRA</name>
<gene>
    <name evidence="1" type="primary">AlNc14C52G4081</name>
    <name evidence="1" type="ORF">ALNC14_047070</name>
</gene>
<dbReference type="AlphaFoldDB" id="F0WBN7"/>
<protein>
    <submittedName>
        <fullName evidence="1">AlNc14C52G4081 protein</fullName>
    </submittedName>
</protein>
<dbReference type="HOGENOM" id="CLU_117417_0_0_1"/>
<proteinExistence type="predicted"/>
<organism evidence="1">
    <name type="scientific">Albugo laibachii Nc14</name>
    <dbReference type="NCBI Taxonomy" id="890382"/>
    <lineage>
        <taxon>Eukaryota</taxon>
        <taxon>Sar</taxon>
        <taxon>Stramenopiles</taxon>
        <taxon>Oomycota</taxon>
        <taxon>Peronosporomycetes</taxon>
        <taxon>Albuginales</taxon>
        <taxon>Albuginaceae</taxon>
        <taxon>Albugo</taxon>
    </lineage>
</organism>
<accession>F0WBN7</accession>
<reference evidence="1" key="1">
    <citation type="journal article" date="2011" name="PLoS Biol.">
        <title>Gene gain and loss during evolution of obligate parasitism in the white rust pathogen of Arabidopsis thaliana.</title>
        <authorList>
            <person name="Kemen E."/>
            <person name="Gardiner A."/>
            <person name="Schultz-Larsen T."/>
            <person name="Kemen A.C."/>
            <person name="Balmuth A.L."/>
            <person name="Robert-Seilaniantz A."/>
            <person name="Bailey K."/>
            <person name="Holub E."/>
            <person name="Studholme D.J."/>
            <person name="Maclean D."/>
            <person name="Jones J.D."/>
        </authorList>
    </citation>
    <scope>NUCLEOTIDE SEQUENCE</scope>
</reference>